<dbReference type="Proteomes" id="UP000285060">
    <property type="component" value="Unassembled WGS sequence"/>
</dbReference>
<proteinExistence type="predicted"/>
<gene>
    <name evidence="2" type="ORF">DYB32_010518</name>
</gene>
<comment type="caution">
    <text evidence="2">The sequence shown here is derived from an EMBL/GenBank/DDBJ whole genome shotgun (WGS) entry which is preliminary data.</text>
</comment>
<dbReference type="PANTHER" id="PTHR31485">
    <property type="entry name" value="PEPTIDYL SERINE ALPHA-GALACTOSYLTRANSFERASE"/>
    <property type="match status" value="1"/>
</dbReference>
<feature type="signal peptide" evidence="1">
    <location>
        <begin position="1"/>
        <end position="21"/>
    </location>
</feature>
<dbReference type="GO" id="GO:0016757">
    <property type="term" value="F:glycosyltransferase activity"/>
    <property type="evidence" value="ECO:0007669"/>
    <property type="project" value="InterPro"/>
</dbReference>
<protein>
    <recommendedName>
        <fullName evidence="4">Nucleotide-diphospho-sugar transferase domain-containing protein</fullName>
    </recommendedName>
</protein>
<dbReference type="EMBL" id="QUSY01000737">
    <property type="protein sequence ID" value="RHY27609.1"/>
    <property type="molecule type" value="Genomic_DNA"/>
</dbReference>
<evidence type="ECO:0000313" key="2">
    <source>
        <dbReference type="EMBL" id="RHY27609.1"/>
    </source>
</evidence>
<feature type="chain" id="PRO_5019362398" description="Nucleotide-diphospho-sugar transferase domain-containing protein" evidence="1">
    <location>
        <begin position="22"/>
        <end position="446"/>
    </location>
</feature>
<dbReference type="VEuPathDB" id="FungiDB:H310_11851"/>
<dbReference type="InterPro" id="IPR044845">
    <property type="entry name" value="HPAT/SRGT1-like"/>
</dbReference>
<keyword evidence="3" id="KW-1185">Reference proteome</keyword>
<evidence type="ECO:0000256" key="1">
    <source>
        <dbReference type="SAM" id="SignalP"/>
    </source>
</evidence>
<reference evidence="2 3" key="1">
    <citation type="submission" date="2018-08" db="EMBL/GenBank/DDBJ databases">
        <title>Aphanomyces genome sequencing and annotation.</title>
        <authorList>
            <person name="Minardi D."/>
            <person name="Oidtmann B."/>
            <person name="Van Der Giezen M."/>
            <person name="Studholme D.J."/>
        </authorList>
    </citation>
    <scope>NUCLEOTIDE SEQUENCE [LARGE SCALE GENOMIC DNA]</scope>
    <source>
        <strain evidence="2 3">NJM0002</strain>
    </source>
</reference>
<dbReference type="AlphaFoldDB" id="A0A418ARA9"/>
<sequence>MCRAMRRIATTVAALAAVVLSAAPFPEHTMVHIVFSTSCAQESRRLHSAALQLSAVRVGHQGPITEIISGCSDADAAVVRSQPTFYPDFHVHFTPSYEPTPVEGIYDPGYTPYNKPFGLRHFLQHATGGAAVKDNRPIALLDGDFLLLQPLQVNLGRYLSKYYIGDRTDAITDDVRDGVAIAQDWRAYLGSGWFAQDERKMREKSVLCQNQPCMNVTAADALRYYTPTGPPYILTKHDAVAFVDDYCNFTVEGRKMYKDAWMVEMYAYGAAAANHGIKHTILTMAGVTGPVTVGEFWSFLDADLANPCKDPIDSVFPTEVPWTFHFCHSYGVNERTAEGVHFTKHKMPKDILNCDGMLLALPAHTVWDKAEMVADLTTDQVANELDALLEKKRHKVWAECTLIKELNHAIVQIKERTCPHGFNSHRDLIMRGNAGLSSALPSVPTA</sequence>
<name>A0A418ARA9_9STRA</name>
<accession>A0A418ARA9</accession>
<dbReference type="PANTHER" id="PTHR31485:SF7">
    <property type="entry name" value="PEPTIDYL SERINE ALPHA-GALACTOSYLTRANSFERASE"/>
    <property type="match status" value="1"/>
</dbReference>
<evidence type="ECO:0000313" key="3">
    <source>
        <dbReference type="Proteomes" id="UP000285060"/>
    </source>
</evidence>
<keyword evidence="1" id="KW-0732">Signal</keyword>
<evidence type="ECO:0008006" key="4">
    <source>
        <dbReference type="Google" id="ProtNLM"/>
    </source>
</evidence>
<organism evidence="2 3">
    <name type="scientific">Aphanomyces invadans</name>
    <dbReference type="NCBI Taxonomy" id="157072"/>
    <lineage>
        <taxon>Eukaryota</taxon>
        <taxon>Sar</taxon>
        <taxon>Stramenopiles</taxon>
        <taxon>Oomycota</taxon>
        <taxon>Saprolegniomycetes</taxon>
        <taxon>Saprolegniales</taxon>
        <taxon>Verrucalvaceae</taxon>
        <taxon>Aphanomyces</taxon>
    </lineage>
</organism>